<protein>
    <submittedName>
        <fullName evidence="2">TIGR04197 family type VII secretion effector</fullName>
    </submittedName>
</protein>
<gene>
    <name evidence="2" type="ORF">I6N96_10875</name>
</gene>
<comment type="caution">
    <text evidence="2">The sequence shown here is derived from an EMBL/GenBank/DDBJ whole genome shotgun (WGS) entry which is preliminary data.</text>
</comment>
<evidence type="ECO:0000256" key="1">
    <source>
        <dbReference type="SAM" id="MobiDB-lite"/>
    </source>
</evidence>
<evidence type="ECO:0000313" key="2">
    <source>
        <dbReference type="EMBL" id="MBP1046769.1"/>
    </source>
</evidence>
<dbReference type="NCBIfam" id="TIGR04197">
    <property type="entry name" value="T7SS_SACOL2603"/>
    <property type="match status" value="1"/>
</dbReference>
<reference evidence="2 3" key="1">
    <citation type="submission" date="2020-12" db="EMBL/GenBank/DDBJ databases">
        <title>Vagococcus allomyrinae sp. nov. and Enterococcus lavae sp. nov., isolated from the larvae of Allomyrina dichotoma.</title>
        <authorList>
            <person name="Lee S.D."/>
        </authorList>
    </citation>
    <scope>NUCLEOTIDE SEQUENCE [LARGE SCALE GENOMIC DNA]</scope>
    <source>
        <strain evidence="2 3">BWM-S5</strain>
    </source>
</reference>
<dbReference type="Proteomes" id="UP000673375">
    <property type="component" value="Unassembled WGS sequence"/>
</dbReference>
<feature type="compositionally biased region" description="Polar residues" evidence="1">
    <location>
        <begin position="32"/>
        <end position="48"/>
    </location>
</feature>
<accession>A0ABS4CJI6</accession>
<proteinExistence type="predicted"/>
<evidence type="ECO:0000313" key="3">
    <source>
        <dbReference type="Proteomes" id="UP000673375"/>
    </source>
</evidence>
<keyword evidence="3" id="KW-1185">Reference proteome</keyword>
<dbReference type="EMBL" id="JAEDXU010000005">
    <property type="protein sequence ID" value="MBP1046769.1"/>
    <property type="molecule type" value="Genomic_DNA"/>
</dbReference>
<dbReference type="InterPro" id="IPR021477">
    <property type="entry name" value="TVIIS_effector_SACOL2603_fam"/>
</dbReference>
<feature type="region of interest" description="Disordered" evidence="1">
    <location>
        <begin position="29"/>
        <end position="48"/>
    </location>
</feature>
<dbReference type="RefSeq" id="WP_209557569.1">
    <property type="nucleotide sequence ID" value="NZ_JAEDXU010000005.1"/>
</dbReference>
<organism evidence="2 3">
    <name type="scientific">Enterococcus larvae</name>
    <dbReference type="NCBI Taxonomy" id="2794352"/>
    <lineage>
        <taxon>Bacteria</taxon>
        <taxon>Bacillati</taxon>
        <taxon>Bacillota</taxon>
        <taxon>Bacilli</taxon>
        <taxon>Lactobacillales</taxon>
        <taxon>Enterococcaceae</taxon>
        <taxon>Enterococcus</taxon>
    </lineage>
</organism>
<sequence length="101" mass="10136">MSSVDSNLTVAGAASQKFSQAASALNRASVPAASSGQTNVSGQSNAQSTIQRIGVVGQQISGALTRDGNNIHSVAEEFAAIDQRLGKGFDGLSVLSGPGNF</sequence>
<name>A0ABS4CJI6_9ENTE</name>